<dbReference type="Proteomes" id="UP001303046">
    <property type="component" value="Unassembled WGS sequence"/>
</dbReference>
<dbReference type="InterPro" id="IPR044399">
    <property type="entry name" value="Mb-like_M"/>
</dbReference>
<feature type="domain" description="Globin" evidence="6">
    <location>
        <begin position="82"/>
        <end position="234"/>
    </location>
</feature>
<dbReference type="InterPro" id="IPR012292">
    <property type="entry name" value="Globin/Proto"/>
</dbReference>
<reference evidence="7 8" key="1">
    <citation type="submission" date="2023-08" db="EMBL/GenBank/DDBJ databases">
        <title>A Necator americanus chromosomal reference genome.</title>
        <authorList>
            <person name="Ilik V."/>
            <person name="Petrzelkova K.J."/>
            <person name="Pardy F."/>
            <person name="Fuh T."/>
            <person name="Niatou-Singa F.S."/>
            <person name="Gouil Q."/>
            <person name="Baker L."/>
            <person name="Ritchie M.E."/>
            <person name="Jex A.R."/>
            <person name="Gazzola D."/>
            <person name="Li H."/>
            <person name="Toshio Fujiwara R."/>
            <person name="Zhan B."/>
            <person name="Aroian R.V."/>
            <person name="Pafco B."/>
            <person name="Schwarz E.M."/>
        </authorList>
    </citation>
    <scope>NUCLEOTIDE SEQUENCE [LARGE SCALE GENOMIC DNA]</scope>
    <source>
        <strain evidence="7 8">Aroian</strain>
        <tissue evidence="7">Whole animal</tissue>
    </source>
</reference>
<keyword evidence="2" id="KW-0479">Metal-binding</keyword>
<evidence type="ECO:0000256" key="5">
    <source>
        <dbReference type="SAM" id="MobiDB-lite"/>
    </source>
</evidence>
<accession>A0ABR1C392</accession>
<organism evidence="7 8">
    <name type="scientific">Necator americanus</name>
    <name type="common">Human hookworm</name>
    <dbReference type="NCBI Taxonomy" id="51031"/>
    <lineage>
        <taxon>Eukaryota</taxon>
        <taxon>Metazoa</taxon>
        <taxon>Ecdysozoa</taxon>
        <taxon>Nematoda</taxon>
        <taxon>Chromadorea</taxon>
        <taxon>Rhabditida</taxon>
        <taxon>Rhabditina</taxon>
        <taxon>Rhabditomorpha</taxon>
        <taxon>Strongyloidea</taxon>
        <taxon>Ancylostomatidae</taxon>
        <taxon>Bunostominae</taxon>
        <taxon>Necator</taxon>
    </lineage>
</organism>
<dbReference type="PANTHER" id="PTHR46458">
    <property type="entry name" value="BLR2807 PROTEIN"/>
    <property type="match status" value="1"/>
</dbReference>
<evidence type="ECO:0000256" key="2">
    <source>
        <dbReference type="ARBA" id="ARBA00022723"/>
    </source>
</evidence>
<comment type="similarity">
    <text evidence="4">Belongs to the globin family.</text>
</comment>
<feature type="region of interest" description="Disordered" evidence="5">
    <location>
        <begin position="47"/>
        <end position="74"/>
    </location>
</feature>
<evidence type="ECO:0000256" key="4">
    <source>
        <dbReference type="RuleBase" id="RU000356"/>
    </source>
</evidence>
<protein>
    <recommendedName>
        <fullName evidence="6">Globin domain-containing protein</fullName>
    </recommendedName>
</protein>
<evidence type="ECO:0000256" key="3">
    <source>
        <dbReference type="ARBA" id="ARBA00023004"/>
    </source>
</evidence>
<dbReference type="Pfam" id="PF00042">
    <property type="entry name" value="Globin"/>
    <property type="match status" value="1"/>
</dbReference>
<keyword evidence="4" id="KW-0813">Transport</keyword>
<dbReference type="Gene3D" id="1.10.490.10">
    <property type="entry name" value="Globins"/>
    <property type="match status" value="1"/>
</dbReference>
<dbReference type="EMBL" id="JAVFWL010000002">
    <property type="protein sequence ID" value="KAK6733009.1"/>
    <property type="molecule type" value="Genomic_DNA"/>
</dbReference>
<proteinExistence type="inferred from homology"/>
<dbReference type="InterPro" id="IPR050532">
    <property type="entry name" value="Globin-like_OT"/>
</dbReference>
<sequence length="284" mass="32574">MVEPTASPFNFRRTQSCRVPNKVMETTPANIRRLKFDRAFTVQDDLPSCSKRTGQNGSLRKPNRLTGRSRSQRRGTLSSIASLSFSQKQALSASWRLLRPQAPGLFRKVLLELEIVSSKVKQIFYKALCVDAFNKDDENKATMDAHVRLIVKFFDDLLTTLDDEAECINRMKQIGTSHAILARTCAFSSDIWEQLGEITMERLCAHELIQNREAVRAWRILLACIIDELRGGFDEETRYYKKTSSAEHLEDVDKGENDKTTSNGIQEKMRQLRLEYDSTVPYEK</sequence>
<keyword evidence="1 4" id="KW-0349">Heme</keyword>
<dbReference type="SUPFAM" id="SSF46458">
    <property type="entry name" value="Globin-like"/>
    <property type="match status" value="1"/>
</dbReference>
<evidence type="ECO:0000259" key="6">
    <source>
        <dbReference type="PROSITE" id="PS01033"/>
    </source>
</evidence>
<comment type="caution">
    <text evidence="7">The sequence shown here is derived from an EMBL/GenBank/DDBJ whole genome shotgun (WGS) entry which is preliminary data.</text>
</comment>
<keyword evidence="8" id="KW-1185">Reference proteome</keyword>
<dbReference type="InterPro" id="IPR009050">
    <property type="entry name" value="Globin-like_sf"/>
</dbReference>
<gene>
    <name evidence="7" type="primary">Necator_chrII.g4820</name>
    <name evidence="7" type="ORF">RB195_017028</name>
</gene>
<dbReference type="InterPro" id="IPR000971">
    <property type="entry name" value="Globin"/>
</dbReference>
<keyword evidence="3" id="KW-0408">Iron</keyword>
<dbReference type="PROSITE" id="PS01033">
    <property type="entry name" value="GLOBIN"/>
    <property type="match status" value="1"/>
</dbReference>
<name>A0ABR1C392_NECAM</name>
<keyword evidence="4" id="KW-0561">Oxygen transport</keyword>
<dbReference type="CDD" id="cd01040">
    <property type="entry name" value="Mb-like"/>
    <property type="match status" value="1"/>
</dbReference>
<evidence type="ECO:0000313" key="7">
    <source>
        <dbReference type="EMBL" id="KAK6733009.1"/>
    </source>
</evidence>
<evidence type="ECO:0000313" key="8">
    <source>
        <dbReference type="Proteomes" id="UP001303046"/>
    </source>
</evidence>
<dbReference type="PANTHER" id="PTHR46458:SF11">
    <property type="entry name" value="GLOBIN-LIKE PROTEIN 9"/>
    <property type="match status" value="1"/>
</dbReference>
<evidence type="ECO:0000256" key="1">
    <source>
        <dbReference type="ARBA" id="ARBA00022617"/>
    </source>
</evidence>